<keyword evidence="1" id="KW-0472">Membrane</keyword>
<dbReference type="CDD" id="cd16385">
    <property type="entry name" value="IcmL"/>
    <property type="match status" value="1"/>
</dbReference>
<feature type="transmembrane region" description="Helical" evidence="1">
    <location>
        <begin position="21"/>
        <end position="41"/>
    </location>
</feature>
<dbReference type="InterPro" id="IPR021055">
    <property type="entry name" value="T4BSS_IcmL/DotI"/>
</dbReference>
<dbReference type="OrthoDB" id="8439889at2"/>
<dbReference type="AlphaFoldDB" id="A0A366ES56"/>
<dbReference type="RefSeq" id="WP_113891899.1">
    <property type="nucleotide sequence ID" value="NZ_QNRK01000035.1"/>
</dbReference>
<protein>
    <submittedName>
        <fullName evidence="2">Intracellular multiplication protein IcmL</fullName>
    </submittedName>
</protein>
<gene>
    <name evidence="2" type="ORF">DFR50_13542</name>
</gene>
<keyword evidence="3" id="KW-1185">Reference proteome</keyword>
<dbReference type="EMBL" id="QNRK01000035">
    <property type="protein sequence ID" value="RBP05252.1"/>
    <property type="molecule type" value="Genomic_DNA"/>
</dbReference>
<keyword evidence="1" id="KW-1133">Transmembrane helix</keyword>
<evidence type="ECO:0000313" key="2">
    <source>
        <dbReference type="EMBL" id="RBP05252.1"/>
    </source>
</evidence>
<proteinExistence type="predicted"/>
<accession>A0A366ES56</accession>
<reference evidence="2 3" key="1">
    <citation type="submission" date="2018-06" db="EMBL/GenBank/DDBJ databases">
        <title>Genomic Encyclopedia of Type Strains, Phase IV (KMG-IV): sequencing the most valuable type-strain genomes for metagenomic binning, comparative biology and taxonomic classification.</title>
        <authorList>
            <person name="Goeker M."/>
        </authorList>
    </citation>
    <scope>NUCLEOTIDE SEQUENCE [LARGE SCALE GENOMIC DNA]</scope>
    <source>
        <strain evidence="2 3">DSM 24875</strain>
    </source>
</reference>
<evidence type="ECO:0000313" key="3">
    <source>
        <dbReference type="Proteomes" id="UP000253529"/>
    </source>
</evidence>
<comment type="caution">
    <text evidence="2">The sequence shown here is derived from an EMBL/GenBank/DDBJ whole genome shotgun (WGS) entry which is preliminary data.</text>
</comment>
<dbReference type="Proteomes" id="UP000253529">
    <property type="component" value="Unassembled WGS sequence"/>
</dbReference>
<name>A0A366ES56_9HYPH</name>
<dbReference type="Pfam" id="PF11393">
    <property type="entry name" value="T4BSS_DotI_IcmL"/>
    <property type="match status" value="1"/>
</dbReference>
<organism evidence="2 3">
    <name type="scientific">Roseiarcus fermentans</name>
    <dbReference type="NCBI Taxonomy" id="1473586"/>
    <lineage>
        <taxon>Bacteria</taxon>
        <taxon>Pseudomonadati</taxon>
        <taxon>Pseudomonadota</taxon>
        <taxon>Alphaproteobacteria</taxon>
        <taxon>Hyphomicrobiales</taxon>
        <taxon>Roseiarcaceae</taxon>
        <taxon>Roseiarcus</taxon>
    </lineage>
</organism>
<evidence type="ECO:0000256" key="1">
    <source>
        <dbReference type="SAM" id="Phobius"/>
    </source>
</evidence>
<keyword evidence="1" id="KW-0812">Transmembrane</keyword>
<sequence>MENQRAAVARKLSDPDFQSSLVNRSLGLVMGLSVALAAFVIHDAYIWANPPTPKYFIVDGEHAPRPVAALDSPIVNDAQLLDWTVKWASAPYNVNYHDYPEELNTAGRHFTLNGWRTFAESYIKSGNYEAMKQGMMLCFAQAQRAAVIIETRIQSGALAYRIQFPILQTCQNSQQANTQKMMLTALVVRTNDEDHRDGIAIDQLVAEAR</sequence>